<sequence>MSTAPPVARRPSSRRYVVAGLLAAVALVAGTVVAVIIGRALVGYDITPFTDGSTTTVTVGDRGEAIWSSPERVVVRCASVDDATGEASMSGGTASMTTTRSGRTWTRVGIVEGEPGSRHTVRCAAGGGDALFGHAPNPRIARYVTIGVVGGGVAGLLAVAAFVLALVTAIQRSRRPA</sequence>
<name>A0A5Q2MFI3_9ACTN</name>
<evidence type="ECO:0000313" key="3">
    <source>
        <dbReference type="Proteomes" id="UP000392064"/>
    </source>
</evidence>
<gene>
    <name evidence="2" type="ORF">GEV26_03365</name>
</gene>
<keyword evidence="1" id="KW-0472">Membrane</keyword>
<keyword evidence="1" id="KW-0812">Transmembrane</keyword>
<dbReference type="RefSeq" id="WP_153651754.1">
    <property type="nucleotide sequence ID" value="NZ_CP045737.1"/>
</dbReference>
<dbReference type="AlphaFoldDB" id="A0A5Q2MFI3"/>
<keyword evidence="3" id="KW-1185">Reference proteome</keyword>
<feature type="transmembrane region" description="Helical" evidence="1">
    <location>
        <begin position="16"/>
        <end position="42"/>
    </location>
</feature>
<reference evidence="2 3" key="1">
    <citation type="submission" date="2019-11" db="EMBL/GenBank/DDBJ databases">
        <authorList>
            <person name="Li J."/>
        </authorList>
    </citation>
    <scope>NUCLEOTIDE SEQUENCE [LARGE SCALE GENOMIC DNA]</scope>
    <source>
        <strain evidence="2 3">MF47</strain>
    </source>
</reference>
<evidence type="ECO:0008006" key="4">
    <source>
        <dbReference type="Google" id="ProtNLM"/>
    </source>
</evidence>
<organism evidence="2 3">
    <name type="scientific">Aeromicrobium yanjiei</name>
    <dbReference type="NCBI Taxonomy" id="2662028"/>
    <lineage>
        <taxon>Bacteria</taxon>
        <taxon>Bacillati</taxon>
        <taxon>Actinomycetota</taxon>
        <taxon>Actinomycetes</taxon>
        <taxon>Propionibacteriales</taxon>
        <taxon>Nocardioidaceae</taxon>
        <taxon>Aeromicrobium</taxon>
    </lineage>
</organism>
<protein>
    <recommendedName>
        <fullName evidence="4">Serine/arginine repetitive matrix protein 2</fullName>
    </recommendedName>
</protein>
<accession>A0A5Q2MFI3</accession>
<dbReference type="Proteomes" id="UP000392064">
    <property type="component" value="Chromosome"/>
</dbReference>
<dbReference type="EMBL" id="CP045737">
    <property type="protein sequence ID" value="QGG40483.1"/>
    <property type="molecule type" value="Genomic_DNA"/>
</dbReference>
<proteinExistence type="predicted"/>
<dbReference type="KEGG" id="aef:GEV26_03365"/>
<evidence type="ECO:0000256" key="1">
    <source>
        <dbReference type="SAM" id="Phobius"/>
    </source>
</evidence>
<feature type="transmembrane region" description="Helical" evidence="1">
    <location>
        <begin position="140"/>
        <end position="167"/>
    </location>
</feature>
<evidence type="ECO:0000313" key="2">
    <source>
        <dbReference type="EMBL" id="QGG40483.1"/>
    </source>
</evidence>
<keyword evidence="1" id="KW-1133">Transmembrane helix</keyword>